<evidence type="ECO:0008006" key="5">
    <source>
        <dbReference type="Google" id="ProtNLM"/>
    </source>
</evidence>
<feature type="region of interest" description="Disordered" evidence="1">
    <location>
        <begin position="116"/>
        <end position="184"/>
    </location>
</feature>
<dbReference type="EMBL" id="JACHOQ010000017">
    <property type="protein sequence ID" value="MBB5741477.1"/>
    <property type="molecule type" value="Genomic_DNA"/>
</dbReference>
<gene>
    <name evidence="3" type="ORF">GGQ93_003220</name>
</gene>
<evidence type="ECO:0000256" key="1">
    <source>
        <dbReference type="SAM" id="MobiDB-lite"/>
    </source>
</evidence>
<reference evidence="3 4" key="1">
    <citation type="submission" date="2020-08" db="EMBL/GenBank/DDBJ databases">
        <title>Genomic Encyclopedia of Type Strains, Phase IV (KMG-IV): sequencing the most valuable type-strain genomes for metagenomic binning, comparative biology and taxonomic classification.</title>
        <authorList>
            <person name="Goeker M."/>
        </authorList>
    </citation>
    <scope>NUCLEOTIDE SEQUENCE [LARGE SCALE GENOMIC DNA]</scope>
    <source>
        <strain evidence="3 4">DSM 4731</strain>
    </source>
</reference>
<feature type="region of interest" description="Disordered" evidence="1">
    <location>
        <begin position="24"/>
        <end position="65"/>
    </location>
</feature>
<sequence length="184" mass="18136">MNIKTAFLTSAAAAFLIAAPALAQDAASTPPASPDAAAAASSQQSLQLTPGVSVQGPDGELGKLEGVQTNASGAQELTVRGADGQVRAVPLNGIRQEGEAVKVDYTKAEFDAAAAIEGEASATPDATTPPADDAMTSPTAPEPTTAPDAAEPTPPTLPAEPAPTEPTDPATSSDPTTPPTSPQG</sequence>
<feature type="chain" id="PRO_5031097056" description="Superoxide dismutase" evidence="2">
    <location>
        <begin position="24"/>
        <end position="184"/>
    </location>
</feature>
<evidence type="ECO:0000256" key="2">
    <source>
        <dbReference type="SAM" id="SignalP"/>
    </source>
</evidence>
<protein>
    <recommendedName>
        <fullName evidence="5">Superoxide dismutase</fullName>
    </recommendedName>
</protein>
<dbReference type="AlphaFoldDB" id="A0A7W9F9U5"/>
<feature type="compositionally biased region" description="Low complexity" evidence="1">
    <location>
        <begin position="24"/>
        <end position="50"/>
    </location>
</feature>
<feature type="signal peptide" evidence="2">
    <location>
        <begin position="1"/>
        <end position="23"/>
    </location>
</feature>
<proteinExistence type="predicted"/>
<evidence type="ECO:0000313" key="3">
    <source>
        <dbReference type="EMBL" id="MBB5741477.1"/>
    </source>
</evidence>
<dbReference type="RefSeq" id="WP_183218356.1">
    <property type="nucleotide sequence ID" value="NZ_CAJFZW010000027.1"/>
</dbReference>
<name>A0A7W9F9U5_9CAUL</name>
<dbReference type="Proteomes" id="UP000527324">
    <property type="component" value="Unassembled WGS sequence"/>
</dbReference>
<evidence type="ECO:0000313" key="4">
    <source>
        <dbReference type="Proteomes" id="UP000527324"/>
    </source>
</evidence>
<accession>A0A7W9F9U5</accession>
<feature type="compositionally biased region" description="Pro residues" evidence="1">
    <location>
        <begin position="152"/>
        <end position="166"/>
    </location>
</feature>
<keyword evidence="2" id="KW-0732">Signal</keyword>
<keyword evidence="4" id="KW-1185">Reference proteome</keyword>
<organism evidence="3 4">
    <name type="scientific">Brevundimonas aurantiaca</name>
    <dbReference type="NCBI Taxonomy" id="74316"/>
    <lineage>
        <taxon>Bacteria</taxon>
        <taxon>Pseudomonadati</taxon>
        <taxon>Pseudomonadota</taxon>
        <taxon>Alphaproteobacteria</taxon>
        <taxon>Caulobacterales</taxon>
        <taxon>Caulobacteraceae</taxon>
        <taxon>Brevundimonas</taxon>
    </lineage>
</organism>
<comment type="caution">
    <text evidence="3">The sequence shown here is derived from an EMBL/GenBank/DDBJ whole genome shotgun (WGS) entry which is preliminary data.</text>
</comment>
<feature type="compositionally biased region" description="Low complexity" evidence="1">
    <location>
        <begin position="116"/>
        <end position="151"/>
    </location>
</feature>